<gene>
    <name evidence="2" type="ORF">CBI30_06910</name>
</gene>
<sequence length="122" mass="13393">MDLIESTKICYSKFLDADGRASQSEYWWFYLVGVINGLLILLLSSVSESLAALALIAAVVSIPPHLTAMIRRLHDTNHSGLWVLLLLVPFGIFVVTYWLICSGDEGANRYGGVPVELIGVQV</sequence>
<dbReference type="PANTHER" id="PTHR34980">
    <property type="entry name" value="INNER MEMBRANE PROTEIN-RELATED-RELATED"/>
    <property type="match status" value="1"/>
</dbReference>
<keyword evidence="3" id="KW-1185">Reference proteome</keyword>
<organism evidence="2 3">
    <name type="scientific">Polynucleobacter aenigmaticus</name>
    <dbReference type="NCBI Taxonomy" id="1743164"/>
    <lineage>
        <taxon>Bacteria</taxon>
        <taxon>Pseudomonadati</taxon>
        <taxon>Pseudomonadota</taxon>
        <taxon>Betaproteobacteria</taxon>
        <taxon>Burkholderiales</taxon>
        <taxon>Burkholderiaceae</taxon>
        <taxon>Polynucleobacter</taxon>
    </lineage>
</organism>
<evidence type="ECO:0000313" key="3">
    <source>
        <dbReference type="Proteomes" id="UP000198104"/>
    </source>
</evidence>
<comment type="caution">
    <text evidence="2">The sequence shown here is derived from an EMBL/GenBank/DDBJ whole genome shotgun (WGS) entry which is preliminary data.</text>
</comment>
<evidence type="ECO:0008006" key="4">
    <source>
        <dbReference type="Google" id="ProtNLM"/>
    </source>
</evidence>
<dbReference type="GO" id="GO:0005886">
    <property type="term" value="C:plasma membrane"/>
    <property type="evidence" value="ECO:0007669"/>
    <property type="project" value="TreeGrafter"/>
</dbReference>
<evidence type="ECO:0000256" key="1">
    <source>
        <dbReference type="SAM" id="Phobius"/>
    </source>
</evidence>
<name>A0A254PYU2_9BURK</name>
<dbReference type="RefSeq" id="WP_088527581.1">
    <property type="nucleotide sequence ID" value="NZ_NGUO01000010.1"/>
</dbReference>
<protein>
    <recommendedName>
        <fullName evidence="4">DUF805 domain-containing protein</fullName>
    </recommendedName>
</protein>
<dbReference type="PANTHER" id="PTHR34980:SF2">
    <property type="entry name" value="INNER MEMBRANE PROTEIN YHAH-RELATED"/>
    <property type="match status" value="1"/>
</dbReference>
<keyword evidence="1" id="KW-0472">Membrane</keyword>
<dbReference type="AlphaFoldDB" id="A0A254PYU2"/>
<evidence type="ECO:0000313" key="2">
    <source>
        <dbReference type="EMBL" id="OWS71464.1"/>
    </source>
</evidence>
<dbReference type="Proteomes" id="UP000198104">
    <property type="component" value="Unassembled WGS sequence"/>
</dbReference>
<dbReference type="Pfam" id="PF05656">
    <property type="entry name" value="DUF805"/>
    <property type="match status" value="1"/>
</dbReference>
<dbReference type="OrthoDB" id="9812349at2"/>
<dbReference type="EMBL" id="NGUO01000010">
    <property type="protein sequence ID" value="OWS71464.1"/>
    <property type="molecule type" value="Genomic_DNA"/>
</dbReference>
<feature type="transmembrane region" description="Helical" evidence="1">
    <location>
        <begin position="26"/>
        <end position="43"/>
    </location>
</feature>
<feature type="transmembrane region" description="Helical" evidence="1">
    <location>
        <begin position="82"/>
        <end position="100"/>
    </location>
</feature>
<reference evidence="2 3" key="1">
    <citation type="submission" date="2017-05" db="EMBL/GenBank/DDBJ databases">
        <title>Polynucleobacter sp. MWH-K35W1 isolated from the permanently anoxic monimolimnion of a meromictic lake.</title>
        <authorList>
            <person name="Hahn M.W."/>
        </authorList>
    </citation>
    <scope>NUCLEOTIDE SEQUENCE [LARGE SCALE GENOMIC DNA]</scope>
    <source>
        <strain evidence="2 3">MWH-K35W1</strain>
    </source>
</reference>
<keyword evidence="1" id="KW-1133">Transmembrane helix</keyword>
<dbReference type="InterPro" id="IPR008523">
    <property type="entry name" value="DUF805"/>
</dbReference>
<feature type="transmembrane region" description="Helical" evidence="1">
    <location>
        <begin position="50"/>
        <end position="70"/>
    </location>
</feature>
<proteinExistence type="predicted"/>
<accession>A0A254PYU2</accession>
<keyword evidence="1" id="KW-0812">Transmembrane</keyword>